<dbReference type="PANTHER" id="PTHR12307">
    <property type="entry name" value="PROTEIN PHOSPHATASE 1 REGULATORY SUBUNIT"/>
    <property type="match status" value="1"/>
</dbReference>
<reference evidence="7 8" key="1">
    <citation type="submission" date="2019-06" db="EMBL/GenBank/DDBJ databases">
        <title>A chromosome-scale genome assembly of the European perch, Perca fluviatilis.</title>
        <authorList>
            <person name="Roques C."/>
            <person name="Zahm M."/>
            <person name="Cabau C."/>
            <person name="Klopp C."/>
            <person name="Bouchez O."/>
            <person name="Donnadieu C."/>
            <person name="Kuhl H."/>
            <person name="Gislard M."/>
            <person name="Guendouz S."/>
            <person name="Journot L."/>
            <person name="Haffray P."/>
            <person name="Bestin A."/>
            <person name="Morvezen R."/>
            <person name="Feron R."/>
            <person name="Wen M."/>
            <person name="Jouanno E."/>
            <person name="Herpin A."/>
            <person name="Schartl M."/>
            <person name="Postlethwait J."/>
            <person name="Schaerlinger B."/>
            <person name="Chardard D."/>
            <person name="Lecocq T."/>
            <person name="Poncet C."/>
            <person name="Jaffrelo L."/>
            <person name="Lampietro C."/>
            <person name="Guiguen Y."/>
        </authorList>
    </citation>
    <scope>NUCLEOTIDE SEQUENCE [LARGE SCALE GENOMIC DNA]</scope>
    <source>
        <tissue evidence="7">Blood</tissue>
    </source>
</reference>
<name>A0A6A5EQ74_PERFL</name>
<organism evidence="7 8">
    <name type="scientific">Perca fluviatilis</name>
    <name type="common">European perch</name>
    <dbReference type="NCBI Taxonomy" id="8168"/>
    <lineage>
        <taxon>Eukaryota</taxon>
        <taxon>Metazoa</taxon>
        <taxon>Chordata</taxon>
        <taxon>Craniata</taxon>
        <taxon>Vertebrata</taxon>
        <taxon>Euteleostomi</taxon>
        <taxon>Actinopterygii</taxon>
        <taxon>Neopterygii</taxon>
        <taxon>Teleostei</taxon>
        <taxon>Neoteleostei</taxon>
        <taxon>Acanthomorphata</taxon>
        <taxon>Eupercaria</taxon>
        <taxon>Perciformes</taxon>
        <taxon>Percoidei</taxon>
        <taxon>Percidae</taxon>
        <taxon>Percinae</taxon>
        <taxon>Perca</taxon>
    </lineage>
</organism>
<dbReference type="InterPro" id="IPR005036">
    <property type="entry name" value="CBM21_dom"/>
</dbReference>
<dbReference type="EMBL" id="VHII01000017">
    <property type="protein sequence ID" value="KAF1378014.1"/>
    <property type="molecule type" value="Genomic_DNA"/>
</dbReference>
<dbReference type="PANTHER" id="PTHR12307:SF13">
    <property type="entry name" value="PROTEIN PHOSPHATASE 1 REGULATORY SUBUNIT 3B"/>
    <property type="match status" value="1"/>
</dbReference>
<comment type="subunit">
    <text evidence="3">Interacts with glycogen, PPP1CC catalytic subunit of PP1 and PYGL. Associates with glycogen particles. Forms complexes with debranching enzyme, glycogen phosphorylase, glycogen synthase and phosphorylase kinase which is necessary for its regulation of PP1 activity.</text>
</comment>
<dbReference type="OrthoDB" id="8942186at2759"/>
<evidence type="ECO:0000313" key="8">
    <source>
        <dbReference type="Proteomes" id="UP000465112"/>
    </source>
</evidence>
<evidence type="ECO:0000256" key="5">
    <source>
        <dbReference type="SAM" id="MobiDB-lite"/>
    </source>
</evidence>
<keyword evidence="1 4" id="KW-0321">Glycogen metabolism</keyword>
<dbReference type="GO" id="GO:0000164">
    <property type="term" value="C:protein phosphatase type 1 complex"/>
    <property type="evidence" value="ECO:0007669"/>
    <property type="project" value="TreeGrafter"/>
</dbReference>
<evidence type="ECO:0000256" key="3">
    <source>
        <dbReference type="ARBA" id="ARBA00025949"/>
    </source>
</evidence>
<dbReference type="Proteomes" id="UP000465112">
    <property type="component" value="Chromosome 17"/>
</dbReference>
<dbReference type="Pfam" id="PF03370">
    <property type="entry name" value="CBM_21"/>
    <property type="match status" value="1"/>
</dbReference>
<keyword evidence="8" id="KW-1185">Reference proteome</keyword>
<accession>A0A6A5EQ74</accession>
<dbReference type="PROSITE" id="PS51159">
    <property type="entry name" value="CBM21"/>
    <property type="match status" value="1"/>
</dbReference>
<dbReference type="InterPro" id="IPR017434">
    <property type="entry name" value="Pase-1_reg-su_3B/C/D_met"/>
</dbReference>
<dbReference type="GO" id="GO:0008157">
    <property type="term" value="F:protein phosphatase 1 binding"/>
    <property type="evidence" value="ECO:0007669"/>
    <property type="project" value="TreeGrafter"/>
</dbReference>
<evidence type="ECO:0000256" key="4">
    <source>
        <dbReference type="PIRNR" id="PIRNR038207"/>
    </source>
</evidence>
<dbReference type="GO" id="GO:0005977">
    <property type="term" value="P:glycogen metabolic process"/>
    <property type="evidence" value="ECO:0007669"/>
    <property type="project" value="UniProtKB-KW"/>
</dbReference>
<evidence type="ECO:0000256" key="2">
    <source>
        <dbReference type="ARBA" id="ARBA00023277"/>
    </source>
</evidence>
<comment type="caution">
    <text evidence="7">The sequence shown here is derived from an EMBL/GenBank/DDBJ whole genome shotgun (WGS) entry which is preliminary data.</text>
</comment>
<dbReference type="Gene3D" id="2.60.40.2440">
    <property type="entry name" value="Carbohydrate binding type-21 domain"/>
    <property type="match status" value="1"/>
</dbReference>
<sequence>MPIDMALPRYLSTEEFLYRTSTKTCRPSLSSCLRFEPSPVMDQTEPEDAPSSRDHSRKTKNSPAKKQVTFADHRGLSLTRVKLFSQFDDPIDIPVKVQSTLCSAASLAAQQDNKLALDFAQPSSDYLLFRQRLEVDYVCLEQCVLREKLLAGTVKVRNVSFEKRVKLRWTSDGWQSHADVDCEYMKDAYPSMHSDTFAFSVALPERLAPRQRVEFAVCYAVDGREYWDSNRGDNYCIVWASAKTNRRPNAADFGIHMERYGSPTCSHGLFPDWPSYAGYENTGPYY</sequence>
<evidence type="ECO:0000259" key="6">
    <source>
        <dbReference type="PROSITE" id="PS51159"/>
    </source>
</evidence>
<keyword evidence="2 4" id="KW-0119">Carbohydrate metabolism</keyword>
<gene>
    <name evidence="7" type="ORF">PFLUV_G00206830</name>
</gene>
<feature type="region of interest" description="Disordered" evidence="5">
    <location>
        <begin position="36"/>
        <end position="66"/>
    </location>
</feature>
<proteinExistence type="predicted"/>
<evidence type="ECO:0000313" key="7">
    <source>
        <dbReference type="EMBL" id="KAF1378014.1"/>
    </source>
</evidence>
<evidence type="ECO:0000256" key="1">
    <source>
        <dbReference type="ARBA" id="ARBA00022600"/>
    </source>
</evidence>
<dbReference type="GO" id="GO:2001069">
    <property type="term" value="F:glycogen binding"/>
    <property type="evidence" value="ECO:0007669"/>
    <property type="project" value="TreeGrafter"/>
</dbReference>
<dbReference type="InterPro" id="IPR050782">
    <property type="entry name" value="PP1_regulatory_subunit_3"/>
</dbReference>
<dbReference type="InterPro" id="IPR038175">
    <property type="entry name" value="CBM21_dom_sf"/>
</dbReference>
<protein>
    <recommendedName>
        <fullName evidence="4">Protein phosphatase 1 regulatory subunit</fullName>
    </recommendedName>
</protein>
<dbReference type="PIRSF" id="PIRSF038207">
    <property type="entry name" value="PP1_GT_animal"/>
    <property type="match status" value="1"/>
</dbReference>
<dbReference type="GO" id="GO:0005979">
    <property type="term" value="P:regulation of glycogen biosynthetic process"/>
    <property type="evidence" value="ECO:0007669"/>
    <property type="project" value="TreeGrafter"/>
</dbReference>
<feature type="domain" description="CBM21" evidence="6">
    <location>
        <begin position="130"/>
        <end position="238"/>
    </location>
</feature>
<dbReference type="AlphaFoldDB" id="A0A6A5EQ74"/>